<keyword evidence="4" id="KW-1185">Reference proteome</keyword>
<dbReference type="InterPro" id="IPR015943">
    <property type="entry name" value="WD40/YVTN_repeat-like_dom_sf"/>
</dbReference>
<keyword evidence="1" id="KW-0853">WD repeat</keyword>
<dbReference type="OrthoDB" id="4869960at2759"/>
<keyword evidence="2" id="KW-0677">Repeat</keyword>
<accession>A0A0B2UPU9</accession>
<comment type="caution">
    <text evidence="3">The sequence shown here is derived from an EMBL/GenBank/DDBJ whole genome shotgun (WGS) entry which is preliminary data.</text>
</comment>
<dbReference type="EMBL" id="JPKZ01022288">
    <property type="protein sequence ID" value="KHN71413.1"/>
    <property type="molecule type" value="Genomic_DNA"/>
</dbReference>
<evidence type="ECO:0000256" key="2">
    <source>
        <dbReference type="ARBA" id="ARBA00022737"/>
    </source>
</evidence>
<dbReference type="Gene3D" id="2.130.10.10">
    <property type="entry name" value="YVTN repeat-like/Quinoprotein amine dehydrogenase"/>
    <property type="match status" value="1"/>
</dbReference>
<name>A0A0B2UPU9_TOXCA</name>
<dbReference type="GO" id="GO:0045717">
    <property type="term" value="P:negative regulation of fatty acid biosynthetic process"/>
    <property type="evidence" value="ECO:0007669"/>
    <property type="project" value="TreeGrafter"/>
</dbReference>
<evidence type="ECO:0000256" key="1">
    <source>
        <dbReference type="ARBA" id="ARBA00022574"/>
    </source>
</evidence>
<dbReference type="GO" id="GO:0005737">
    <property type="term" value="C:cytoplasm"/>
    <property type="evidence" value="ECO:0007669"/>
    <property type="project" value="TreeGrafter"/>
</dbReference>
<dbReference type="InterPro" id="IPR045151">
    <property type="entry name" value="DCAF8"/>
</dbReference>
<dbReference type="STRING" id="6265.A0A0B2UPU9"/>
<sequence>MEAVWFGGRDEYIAAGSDCGSLLIWERKSGALVKAFEADKNILNCVQPHPTTCLLATSGIEHVIRFWQPLPEEGVENRRERHGLSALSAENQKRMHTGIFEMVVASIGLAVQNEIGLAVHNDDDDDQEGVYGRRIGCNTT</sequence>
<protein>
    <submittedName>
        <fullName evidence="3">WD and tetratricopeptide repeats protein 1</fullName>
    </submittedName>
</protein>
<dbReference type="PANTHER" id="PTHR15574:SF40">
    <property type="entry name" value="WD AND TETRATRICOPEPTIDE REPEATS PROTEIN 1"/>
    <property type="match status" value="1"/>
</dbReference>
<reference evidence="3 4" key="1">
    <citation type="submission" date="2014-11" db="EMBL/GenBank/DDBJ databases">
        <title>Genetic blueprint of the zoonotic pathogen Toxocara canis.</title>
        <authorList>
            <person name="Zhu X.-Q."/>
            <person name="Korhonen P.K."/>
            <person name="Cai H."/>
            <person name="Young N.D."/>
            <person name="Nejsum P."/>
            <person name="von Samson-Himmelstjerna G."/>
            <person name="Boag P.R."/>
            <person name="Tan P."/>
            <person name="Li Q."/>
            <person name="Min J."/>
            <person name="Yang Y."/>
            <person name="Wang X."/>
            <person name="Fang X."/>
            <person name="Hall R.S."/>
            <person name="Hofmann A."/>
            <person name="Sternberg P.W."/>
            <person name="Jex A.R."/>
            <person name="Gasser R.B."/>
        </authorList>
    </citation>
    <scope>NUCLEOTIDE SEQUENCE [LARGE SCALE GENOMIC DNA]</scope>
    <source>
        <strain evidence="3">PN_DK_2014</strain>
    </source>
</reference>
<evidence type="ECO:0000313" key="3">
    <source>
        <dbReference type="EMBL" id="KHN71413.1"/>
    </source>
</evidence>
<dbReference type="PANTHER" id="PTHR15574">
    <property type="entry name" value="WD REPEAT DOMAIN-CONTAINING FAMILY"/>
    <property type="match status" value="1"/>
</dbReference>
<organism evidence="3 4">
    <name type="scientific">Toxocara canis</name>
    <name type="common">Canine roundworm</name>
    <dbReference type="NCBI Taxonomy" id="6265"/>
    <lineage>
        <taxon>Eukaryota</taxon>
        <taxon>Metazoa</taxon>
        <taxon>Ecdysozoa</taxon>
        <taxon>Nematoda</taxon>
        <taxon>Chromadorea</taxon>
        <taxon>Rhabditida</taxon>
        <taxon>Spirurina</taxon>
        <taxon>Ascaridomorpha</taxon>
        <taxon>Ascaridoidea</taxon>
        <taxon>Toxocaridae</taxon>
        <taxon>Toxocara</taxon>
    </lineage>
</organism>
<evidence type="ECO:0000313" key="4">
    <source>
        <dbReference type="Proteomes" id="UP000031036"/>
    </source>
</evidence>
<dbReference type="Proteomes" id="UP000031036">
    <property type="component" value="Unassembled WGS sequence"/>
</dbReference>
<proteinExistence type="predicted"/>
<dbReference type="GO" id="GO:0080008">
    <property type="term" value="C:Cul4-RING E3 ubiquitin ligase complex"/>
    <property type="evidence" value="ECO:0007669"/>
    <property type="project" value="TreeGrafter"/>
</dbReference>
<dbReference type="InterPro" id="IPR036322">
    <property type="entry name" value="WD40_repeat_dom_sf"/>
</dbReference>
<dbReference type="SUPFAM" id="SSF50978">
    <property type="entry name" value="WD40 repeat-like"/>
    <property type="match status" value="1"/>
</dbReference>
<gene>
    <name evidence="3" type="primary">WDTC1</name>
    <name evidence="3" type="ORF">Tcan_02290</name>
</gene>
<dbReference type="AlphaFoldDB" id="A0A0B2UPU9"/>